<dbReference type="InterPro" id="IPR013783">
    <property type="entry name" value="Ig-like_fold"/>
</dbReference>
<dbReference type="InterPro" id="IPR015943">
    <property type="entry name" value="WD40/YVTN_repeat-like_dom_sf"/>
</dbReference>
<dbReference type="InterPro" id="IPR003961">
    <property type="entry name" value="FN3_dom"/>
</dbReference>
<protein>
    <recommendedName>
        <fullName evidence="1">Fibronectin type-III domain-containing protein</fullName>
    </recommendedName>
</protein>
<evidence type="ECO:0000259" key="1">
    <source>
        <dbReference type="Pfam" id="PF00041"/>
    </source>
</evidence>
<dbReference type="EMBL" id="FQTV01000028">
    <property type="protein sequence ID" value="SHG16394.1"/>
    <property type="molecule type" value="Genomic_DNA"/>
</dbReference>
<proteinExistence type="predicted"/>
<dbReference type="CDD" id="cd00063">
    <property type="entry name" value="FN3"/>
    <property type="match status" value="1"/>
</dbReference>
<dbReference type="InterPro" id="IPR036116">
    <property type="entry name" value="FN3_sf"/>
</dbReference>
<dbReference type="Gene3D" id="2.130.10.10">
    <property type="entry name" value="YVTN repeat-like/Quinoprotein amine dehydrogenase"/>
    <property type="match status" value="1"/>
</dbReference>
<evidence type="ECO:0000313" key="3">
    <source>
        <dbReference type="Proteomes" id="UP000184509"/>
    </source>
</evidence>
<name>A0A1M5HKB2_9BACE</name>
<dbReference type="Pfam" id="PF00041">
    <property type="entry name" value="fn3"/>
    <property type="match status" value="1"/>
</dbReference>
<dbReference type="SUPFAM" id="SSF50998">
    <property type="entry name" value="Quinoprotein alcohol dehydrogenase-like"/>
    <property type="match status" value="1"/>
</dbReference>
<organism evidence="2 3">
    <name type="scientific">Bacteroides luti</name>
    <dbReference type="NCBI Taxonomy" id="1297750"/>
    <lineage>
        <taxon>Bacteria</taxon>
        <taxon>Pseudomonadati</taxon>
        <taxon>Bacteroidota</taxon>
        <taxon>Bacteroidia</taxon>
        <taxon>Bacteroidales</taxon>
        <taxon>Bacteroidaceae</taxon>
        <taxon>Bacteroides</taxon>
    </lineage>
</organism>
<evidence type="ECO:0000313" key="2">
    <source>
        <dbReference type="EMBL" id="SHG16394.1"/>
    </source>
</evidence>
<dbReference type="InterPro" id="IPR011047">
    <property type="entry name" value="Quinoprotein_ADH-like_sf"/>
</dbReference>
<sequence length="478" mass="54847">MRLNYRNSTNMKKIFIYIFLCLLLAQCSKEEIVVEPEIAKQAESVMTGDFSVEISSTDKDIYLKWYPVKNAKSYEIIVNDTMTVYDKIDKNEYLDYYDYRLKNLKPNTDYKVTVRAISEDLNVKLVSGKTRTMKSFIDQVINIELDKYDYRLGEFMFFGKTKDGGYMAIGYYEILGDYYKVALKMNSAYNIEWTCSIPEPDSKEQPNLNMFEISNGDYILTTEKTVIRISKNGTLLWKKSINDQELEFSTTSVLLPDENIILGGYAWKELDNEGRGSDCFYLVKVSPDGNIIWKKYVDIPNKLGVAKSLVDIIYNETTRTLLCCGWSTDNDCSLIQLDAEGNLLNKLKYEYPKDQVNTFIKILPSSDGNYYLIGNAYVVKIDNKGSVIWEQKGRDNGEWLYASAILCNMINDNSLLVVSYVDLSYEAKVVDVNGNIIKKVSFNFPRGMYTGQDPIGRYVYVTRSGSIIFINSDGYISQ</sequence>
<dbReference type="SUPFAM" id="SSF49265">
    <property type="entry name" value="Fibronectin type III"/>
    <property type="match status" value="1"/>
</dbReference>
<accession>A0A1M5HKB2</accession>
<dbReference type="Proteomes" id="UP000184509">
    <property type="component" value="Unassembled WGS sequence"/>
</dbReference>
<dbReference type="PANTHER" id="PTHR42754">
    <property type="entry name" value="ENDOGLUCANASE"/>
    <property type="match status" value="1"/>
</dbReference>
<dbReference type="PANTHER" id="PTHR42754:SF1">
    <property type="entry name" value="LIPOPROTEIN"/>
    <property type="match status" value="1"/>
</dbReference>
<keyword evidence="3" id="KW-1185">Reference proteome</keyword>
<dbReference type="Gene3D" id="2.60.40.10">
    <property type="entry name" value="Immunoglobulins"/>
    <property type="match status" value="1"/>
</dbReference>
<dbReference type="AlphaFoldDB" id="A0A1M5HKB2"/>
<gene>
    <name evidence="2" type="ORF">SAMN05444405_12815</name>
</gene>
<reference evidence="2 3" key="1">
    <citation type="submission" date="2016-11" db="EMBL/GenBank/DDBJ databases">
        <authorList>
            <person name="Jaros S."/>
            <person name="Januszkiewicz K."/>
            <person name="Wedrychowicz H."/>
        </authorList>
    </citation>
    <scope>NUCLEOTIDE SEQUENCE [LARGE SCALE GENOMIC DNA]</scope>
    <source>
        <strain evidence="2 3">DSM 26991</strain>
    </source>
</reference>
<feature type="domain" description="Fibronectin type-III" evidence="1">
    <location>
        <begin position="50"/>
        <end position="120"/>
    </location>
</feature>